<dbReference type="InterPro" id="IPR050578">
    <property type="entry name" value="MARVEL-CKLF_proteins"/>
</dbReference>
<evidence type="ECO:0000256" key="1">
    <source>
        <dbReference type="ARBA" id="ARBA00004141"/>
    </source>
</evidence>
<dbReference type="GO" id="GO:0016020">
    <property type="term" value="C:membrane"/>
    <property type="evidence" value="ECO:0007669"/>
    <property type="project" value="UniProtKB-SubCell"/>
</dbReference>
<feature type="non-terminal residue" evidence="8">
    <location>
        <position position="121"/>
    </location>
</feature>
<dbReference type="OrthoDB" id="5976667at2759"/>
<evidence type="ECO:0000256" key="3">
    <source>
        <dbReference type="ARBA" id="ARBA00022989"/>
    </source>
</evidence>
<keyword evidence="3 6" id="KW-1133">Transmembrane helix</keyword>
<gene>
    <name evidence="8" type="ORF">J0S82_013901</name>
</gene>
<evidence type="ECO:0000256" key="2">
    <source>
        <dbReference type="ARBA" id="ARBA00022692"/>
    </source>
</evidence>
<evidence type="ECO:0000256" key="6">
    <source>
        <dbReference type="SAM" id="Phobius"/>
    </source>
</evidence>
<evidence type="ECO:0000313" key="9">
    <source>
        <dbReference type="Proteomes" id="UP000700334"/>
    </source>
</evidence>
<keyword evidence="9" id="KW-1185">Reference proteome</keyword>
<dbReference type="Proteomes" id="UP000700334">
    <property type="component" value="Unassembled WGS sequence"/>
</dbReference>
<evidence type="ECO:0000256" key="4">
    <source>
        <dbReference type="ARBA" id="ARBA00023136"/>
    </source>
</evidence>
<feature type="transmembrane region" description="Helical" evidence="6">
    <location>
        <begin position="20"/>
        <end position="39"/>
    </location>
</feature>
<comment type="caution">
    <text evidence="8">The sequence shown here is derived from an EMBL/GenBank/DDBJ whole genome shotgun (WGS) entry which is preliminary data.</text>
</comment>
<feature type="transmembrane region" description="Helical" evidence="6">
    <location>
        <begin position="80"/>
        <end position="103"/>
    </location>
</feature>
<dbReference type="PANTHER" id="PTHR22776:SF45">
    <property type="entry name" value="CHEMOKINE-LIKE FACTOR"/>
    <property type="match status" value="1"/>
</dbReference>
<reference evidence="8" key="1">
    <citation type="journal article" date="2021" name="Evol. Appl.">
        <title>The genome of the Pyrenean desman and the effects of bottlenecks and inbreeding on the genomic landscape of an endangered species.</title>
        <authorList>
            <person name="Escoda L."/>
            <person name="Castresana J."/>
        </authorList>
    </citation>
    <scope>NUCLEOTIDE SEQUENCE</scope>
    <source>
        <strain evidence="8">IBE-C5619</strain>
    </source>
</reference>
<evidence type="ECO:0000259" key="7">
    <source>
        <dbReference type="PROSITE" id="PS51225"/>
    </source>
</evidence>
<organism evidence="8 9">
    <name type="scientific">Galemys pyrenaicus</name>
    <name type="common">Iberian desman</name>
    <name type="synonym">Pyrenean desman</name>
    <dbReference type="NCBI Taxonomy" id="202257"/>
    <lineage>
        <taxon>Eukaryota</taxon>
        <taxon>Metazoa</taxon>
        <taxon>Chordata</taxon>
        <taxon>Craniata</taxon>
        <taxon>Vertebrata</taxon>
        <taxon>Euteleostomi</taxon>
        <taxon>Mammalia</taxon>
        <taxon>Eutheria</taxon>
        <taxon>Laurasiatheria</taxon>
        <taxon>Eulipotyphla</taxon>
        <taxon>Talpidae</taxon>
        <taxon>Galemys</taxon>
    </lineage>
</organism>
<keyword evidence="2 5" id="KW-0812">Transmembrane</keyword>
<accession>A0A8J6AJ15</accession>
<dbReference type="InterPro" id="IPR008253">
    <property type="entry name" value="Marvel"/>
</dbReference>
<protein>
    <submittedName>
        <fullName evidence="8">Chemokine-like factor</fullName>
    </submittedName>
</protein>
<dbReference type="AlphaFoldDB" id="A0A8J6AJ15"/>
<dbReference type="EMBL" id="JAGFMF010011458">
    <property type="protein sequence ID" value="KAG8521773.1"/>
    <property type="molecule type" value="Genomic_DNA"/>
</dbReference>
<sequence>ALTVTSMALFIIAQAPEPYIVVTGFEVVVVLFFMILYMLRLDRRMTFLFWPLLDAVNSLVTITFMIIIAVLALLPETQTATVLGGVFGFLAAVSCLVDAALIYRKLLFNPGGPYKKTSAHN</sequence>
<name>A0A8J6AJ15_GALPY</name>
<keyword evidence="4 5" id="KW-0472">Membrane</keyword>
<evidence type="ECO:0000313" key="8">
    <source>
        <dbReference type="EMBL" id="KAG8521773.1"/>
    </source>
</evidence>
<dbReference type="PROSITE" id="PS51225">
    <property type="entry name" value="MARVEL"/>
    <property type="match status" value="1"/>
</dbReference>
<feature type="transmembrane region" description="Helical" evidence="6">
    <location>
        <begin position="51"/>
        <end position="74"/>
    </location>
</feature>
<comment type="subcellular location">
    <subcellularLocation>
        <location evidence="1">Membrane</location>
        <topology evidence="1">Multi-pass membrane protein</topology>
    </subcellularLocation>
</comment>
<dbReference type="PANTHER" id="PTHR22776">
    <property type="entry name" value="MARVEL-CONTAINING POTENTIAL LIPID RAFT-ASSOCIATED PROTEIN"/>
    <property type="match status" value="1"/>
</dbReference>
<evidence type="ECO:0000256" key="5">
    <source>
        <dbReference type="PROSITE-ProRule" id="PRU00581"/>
    </source>
</evidence>
<proteinExistence type="predicted"/>
<feature type="domain" description="MARVEL" evidence="7">
    <location>
        <begin position="1"/>
        <end position="107"/>
    </location>
</feature>